<dbReference type="InterPro" id="IPR036291">
    <property type="entry name" value="NAD(P)-bd_dom_sf"/>
</dbReference>
<gene>
    <name evidence="2" type="ORF">BA724_10705</name>
</gene>
<dbReference type="STRING" id="1714016.BA724_10705"/>
<keyword evidence="3" id="KW-1185">Reference proteome</keyword>
<name>A0A1E7DLL6_9BACI</name>
<dbReference type="Pfam" id="PF01262">
    <property type="entry name" value="AlaDh_PNT_C"/>
    <property type="match status" value="1"/>
</dbReference>
<dbReference type="Gene3D" id="3.40.50.720">
    <property type="entry name" value="NAD(P)-binding Rossmann-like Domain"/>
    <property type="match status" value="1"/>
</dbReference>
<reference evidence="2 3" key="1">
    <citation type="submission" date="2016-06" db="EMBL/GenBank/DDBJ databases">
        <title>Domibacillus iocasae genome sequencing.</title>
        <authorList>
            <person name="Verma A."/>
            <person name="Pal Y."/>
            <person name="Ojha A.K."/>
            <person name="Krishnamurthi S."/>
        </authorList>
    </citation>
    <scope>NUCLEOTIDE SEQUENCE [LARGE SCALE GENOMIC DNA]</scope>
    <source>
        <strain evidence="2 3">DSM 29979</strain>
    </source>
</reference>
<sequence>MKVNALIFGGDARQIEVGRLLMESGIHVYMAGFDQAENELMGAQVIKNEDLSYKSMDLFVLPVSGVKKGGVVDAPFSSKPLFMTKEIAESLSEDCIIISGIATPVLKSIVQRDVLYIFEREDAAILNSIPTAEGALMIAMQKTNHTIHGANVMVIGFGRVGTTTAHLFHKVGARVTTALRETGKFARAKEMNLHPIYMESIIDEIEYADVIINTVPALILTEAILARMNPASMIIDLASEPGGTDFEAAEKAGIQVIHALSLPGKIAPKTAGEILGHVLIGAVKEWKKERGL</sequence>
<dbReference type="InterPro" id="IPR031629">
    <property type="entry name" value="DpaA_N"/>
</dbReference>
<dbReference type="Pfam" id="PF16924">
    <property type="entry name" value="DpaA_N"/>
    <property type="match status" value="1"/>
</dbReference>
<dbReference type="SUPFAM" id="SSF51735">
    <property type="entry name" value="NAD(P)-binding Rossmann-fold domains"/>
    <property type="match status" value="1"/>
</dbReference>
<feature type="domain" description="Alanine dehydrogenase/pyridine nucleotide transhydrogenase NAD(H)-binding" evidence="1">
    <location>
        <begin position="126"/>
        <end position="258"/>
    </location>
</feature>
<dbReference type="Proteomes" id="UP000095658">
    <property type="component" value="Unassembled WGS sequence"/>
</dbReference>
<organism evidence="2 3">
    <name type="scientific">Domibacillus iocasae</name>
    <dbReference type="NCBI Taxonomy" id="1714016"/>
    <lineage>
        <taxon>Bacteria</taxon>
        <taxon>Bacillati</taxon>
        <taxon>Bacillota</taxon>
        <taxon>Bacilli</taxon>
        <taxon>Bacillales</taxon>
        <taxon>Bacillaceae</taxon>
        <taxon>Domibacillus</taxon>
    </lineage>
</organism>
<evidence type="ECO:0000259" key="1">
    <source>
        <dbReference type="SMART" id="SM01002"/>
    </source>
</evidence>
<dbReference type="InterPro" id="IPR007698">
    <property type="entry name" value="AlaDH/PNT_NAD(H)-bd"/>
</dbReference>
<evidence type="ECO:0000313" key="2">
    <source>
        <dbReference type="EMBL" id="OES43568.1"/>
    </source>
</evidence>
<evidence type="ECO:0000313" key="3">
    <source>
        <dbReference type="Proteomes" id="UP000095658"/>
    </source>
</evidence>
<dbReference type="NCBIfam" id="NF006162">
    <property type="entry name" value="PRK08306.1"/>
    <property type="match status" value="1"/>
</dbReference>
<comment type="caution">
    <text evidence="2">The sequence shown here is derived from an EMBL/GenBank/DDBJ whole genome shotgun (WGS) entry which is preliminary data.</text>
</comment>
<protein>
    <recommendedName>
        <fullName evidence="1">Alanine dehydrogenase/pyridine nucleotide transhydrogenase NAD(H)-binding domain-containing protein</fullName>
    </recommendedName>
</protein>
<dbReference type="EMBL" id="MAMP01000024">
    <property type="protein sequence ID" value="OES43568.1"/>
    <property type="molecule type" value="Genomic_DNA"/>
</dbReference>
<dbReference type="SMART" id="SM01002">
    <property type="entry name" value="AlaDh_PNT_C"/>
    <property type="match status" value="1"/>
</dbReference>
<proteinExistence type="predicted"/>
<dbReference type="AlphaFoldDB" id="A0A1E7DLL6"/>
<accession>A0A1E7DLL6</accession>